<dbReference type="GO" id="GO:0051539">
    <property type="term" value="F:4 iron, 4 sulfur cluster binding"/>
    <property type="evidence" value="ECO:0007669"/>
    <property type="project" value="UniProtKB-KW"/>
</dbReference>
<dbReference type="SUPFAM" id="SSF55124">
    <property type="entry name" value="Nitrite/Sulfite reductase N-terminal domain-like"/>
    <property type="match status" value="2"/>
</dbReference>
<evidence type="ECO:0000259" key="17">
    <source>
        <dbReference type="Pfam" id="PF01077"/>
    </source>
</evidence>
<evidence type="ECO:0000256" key="16">
    <source>
        <dbReference type="ARBA" id="ARBA00049518"/>
    </source>
</evidence>
<evidence type="ECO:0000256" key="11">
    <source>
        <dbReference type="ARBA" id="ARBA00022784"/>
    </source>
</evidence>
<evidence type="ECO:0000256" key="12">
    <source>
        <dbReference type="ARBA" id="ARBA00023002"/>
    </source>
</evidence>
<proteinExistence type="inferred from homology"/>
<keyword evidence="20" id="KW-1185">Reference proteome</keyword>
<evidence type="ECO:0000259" key="18">
    <source>
        <dbReference type="Pfam" id="PF03460"/>
    </source>
</evidence>
<dbReference type="OrthoDB" id="1688044at2759"/>
<accession>A0A2V0NUQ9</accession>
<comment type="catalytic activity">
    <reaction evidence="16">
        <text>hydrogen sulfide + 6 oxidized [2Fe-2S]-[ferredoxin] + 3 H2O = sulfite + 6 reduced [2Fe-2S]-[ferredoxin] + 7 H(+)</text>
        <dbReference type="Rhea" id="RHEA:23132"/>
        <dbReference type="Rhea" id="RHEA-COMP:10000"/>
        <dbReference type="Rhea" id="RHEA-COMP:10001"/>
        <dbReference type="ChEBI" id="CHEBI:15377"/>
        <dbReference type="ChEBI" id="CHEBI:15378"/>
        <dbReference type="ChEBI" id="CHEBI:17359"/>
        <dbReference type="ChEBI" id="CHEBI:29919"/>
        <dbReference type="ChEBI" id="CHEBI:33737"/>
        <dbReference type="ChEBI" id="CHEBI:33738"/>
        <dbReference type="EC" id="1.8.7.1"/>
    </reaction>
</comment>
<evidence type="ECO:0000256" key="3">
    <source>
        <dbReference type="ARBA" id="ARBA00002010"/>
    </source>
</evidence>
<evidence type="ECO:0000256" key="10">
    <source>
        <dbReference type="ARBA" id="ARBA00022723"/>
    </source>
</evidence>
<dbReference type="GO" id="GO:0046872">
    <property type="term" value="F:metal ion binding"/>
    <property type="evidence" value="ECO:0007669"/>
    <property type="project" value="UniProtKB-KW"/>
</dbReference>
<gene>
    <name evidence="19" type="ORF">Rsub_02160</name>
</gene>
<organism evidence="19 20">
    <name type="scientific">Raphidocelis subcapitata</name>
    <dbReference type="NCBI Taxonomy" id="307507"/>
    <lineage>
        <taxon>Eukaryota</taxon>
        <taxon>Viridiplantae</taxon>
        <taxon>Chlorophyta</taxon>
        <taxon>core chlorophytes</taxon>
        <taxon>Chlorophyceae</taxon>
        <taxon>CS clade</taxon>
        <taxon>Sphaeropleales</taxon>
        <taxon>Selenastraceae</taxon>
        <taxon>Raphidocelis</taxon>
    </lineage>
</organism>
<comment type="function">
    <text evidence="4">Essential protein with sulfite reductase activity required in assimilatory sulfate reduction pathway during both primary and secondary metabolism and thus involved in development and growth.</text>
</comment>
<dbReference type="Pfam" id="PF01077">
    <property type="entry name" value="NIR_SIR"/>
    <property type="match status" value="1"/>
</dbReference>
<evidence type="ECO:0000256" key="7">
    <source>
        <dbReference type="ARBA" id="ARBA00012353"/>
    </source>
</evidence>
<dbReference type="GO" id="GO:0020037">
    <property type="term" value="F:heme binding"/>
    <property type="evidence" value="ECO:0007669"/>
    <property type="project" value="InterPro"/>
</dbReference>
<dbReference type="FunCoup" id="A0A2V0NUQ9">
    <property type="interactions" value="299"/>
</dbReference>
<protein>
    <recommendedName>
        <fullName evidence="7">assimilatory sulfite reductase (ferredoxin)</fullName>
        <ecNumber evidence="7">1.8.7.1</ecNumber>
    </recommendedName>
</protein>
<comment type="cofactor">
    <cofactor evidence="1">
        <name>siroheme</name>
        <dbReference type="ChEBI" id="CHEBI:60052"/>
    </cofactor>
</comment>
<dbReference type="PROSITE" id="PS00365">
    <property type="entry name" value="NIR_SIR"/>
    <property type="match status" value="1"/>
</dbReference>
<dbReference type="SUPFAM" id="SSF56014">
    <property type="entry name" value="Nitrite and sulphite reductase 4Fe-4S domain-like"/>
    <property type="match status" value="2"/>
</dbReference>
<dbReference type="STRING" id="307507.A0A2V0NUQ9"/>
<keyword evidence="10" id="KW-0479">Metal-binding</keyword>
<evidence type="ECO:0000256" key="5">
    <source>
        <dbReference type="ARBA" id="ARBA00004595"/>
    </source>
</evidence>
<dbReference type="EC" id="1.8.7.1" evidence="7"/>
<feature type="domain" description="Nitrite/Sulfite reductase ferredoxin-like" evidence="18">
    <location>
        <begin position="401"/>
        <end position="466"/>
    </location>
</feature>
<keyword evidence="14" id="KW-0411">Iron-sulfur</keyword>
<dbReference type="GO" id="GO:0009337">
    <property type="term" value="C:sulfite reductase complex (NADPH)"/>
    <property type="evidence" value="ECO:0007669"/>
    <property type="project" value="TreeGrafter"/>
</dbReference>
<dbReference type="PANTHER" id="PTHR11493">
    <property type="entry name" value="SULFITE REDUCTASE [NADPH] SUBUNIT BETA-RELATED"/>
    <property type="match status" value="1"/>
</dbReference>
<comment type="caution">
    <text evidence="19">The sequence shown here is derived from an EMBL/GenBank/DDBJ whole genome shotgun (WGS) entry which is preliminary data.</text>
</comment>
<dbReference type="Proteomes" id="UP000247498">
    <property type="component" value="Unassembled WGS sequence"/>
</dbReference>
<dbReference type="NCBIfam" id="TIGR02042">
    <property type="entry name" value="sir"/>
    <property type="match status" value="1"/>
</dbReference>
<evidence type="ECO:0000256" key="1">
    <source>
        <dbReference type="ARBA" id="ARBA00001929"/>
    </source>
</evidence>
<evidence type="ECO:0000256" key="13">
    <source>
        <dbReference type="ARBA" id="ARBA00023004"/>
    </source>
</evidence>
<dbReference type="InParanoid" id="A0A2V0NUQ9"/>
<name>A0A2V0NUQ9_9CHLO</name>
<keyword evidence="9" id="KW-0349">Heme</keyword>
<sequence>MLRGRPLAGGATRAPAKSGVRLLSSRAPTARVCAVAVPSKPPTSRAAKRSKVEIIKEKSDYLRHPLMEELVNENPFINEEAMQLMKFHGSYMQDQRERRAFGQGKFYQFMMRTRQPSGLVTNRLYLVMDDLADKYGNGTLRLTTRQAYQLHGVLKEDLKTVFSSVIKNMGSTLGACGDVNRNVMGPAAPYKNRPEYVFAQQCANDIADLLAPQSGAYYDIWLDGEKFVTQYMENPKVTADRAFNGYGTNYEASPEPIYGAQFLPRKFKVAVTVPGDNSVDIFTNDLGVIVITDAAGELQGFNIVAGGGMGRTHRNDDTFPRLADPIGYVGKDDIFHAVKAIVATQRDYGRRDDRKQARLKYLVDEWGVDKFRSVVEQYMGKAFEPFKPLPEWRFEDYLGWHEQGDGKLFYGVYVQNGRIKGQPKRALRAVIESYGIPVTLTANQNIILREVEPAWRDDIQRALAAAGLAPVEELTAVDRLSMACPALPLCGLAITEAERSLPHVNERLTALLSRLGLGSEPLTVRMTGCPNGCARPYMAEIGFVGDGPNTYQVWLGGSSNQTRLAETFAERVKLANLEATLEPLFFYWREARRPGEGFGDFSARVGFEALRQYAAGYISEHEAGELPKVALPADSYAALAARAASQGKSIAHAANEALQQLTGSGAAQ</sequence>
<dbReference type="NCBIfam" id="NF010029">
    <property type="entry name" value="PRK13504.1"/>
    <property type="match status" value="1"/>
</dbReference>
<comment type="subcellular location">
    <subcellularLocation>
        <location evidence="5">Plastid</location>
        <location evidence="5">Chloroplast stroma</location>
        <location evidence="5">Chloroplast nucleoid</location>
    </subcellularLocation>
</comment>
<dbReference type="GO" id="GO:0016002">
    <property type="term" value="F:sulfite reductase activity"/>
    <property type="evidence" value="ECO:0007669"/>
    <property type="project" value="TreeGrafter"/>
</dbReference>
<dbReference type="Gene3D" id="3.30.413.10">
    <property type="entry name" value="Sulfite Reductase Hemoprotein, domain 1"/>
    <property type="match status" value="2"/>
</dbReference>
<evidence type="ECO:0000256" key="4">
    <source>
        <dbReference type="ARBA" id="ARBA00003329"/>
    </source>
</evidence>
<comment type="similarity">
    <text evidence="6">Belongs to the nitrite and sulfite reductase 4Fe-4S domain family.</text>
</comment>
<dbReference type="InterPro" id="IPR005117">
    <property type="entry name" value="NiRdtase/SiRdtase_haem-b_fer"/>
</dbReference>
<dbReference type="EMBL" id="BDRX01000009">
    <property type="protein sequence ID" value="GBF89283.1"/>
    <property type="molecule type" value="Genomic_DNA"/>
</dbReference>
<comment type="cofactor">
    <cofactor evidence="2">
        <name>[4Fe-4S] cluster</name>
        <dbReference type="ChEBI" id="CHEBI:49883"/>
    </cofactor>
</comment>
<dbReference type="InterPro" id="IPR045854">
    <property type="entry name" value="NO2/SO3_Rdtase_4Fe4S_sf"/>
</dbReference>
<feature type="domain" description="Nitrite/Sulfite reductase ferredoxin-like" evidence="18">
    <location>
        <begin position="107"/>
        <end position="163"/>
    </location>
</feature>
<evidence type="ECO:0000256" key="15">
    <source>
        <dbReference type="ARBA" id="ARBA00046513"/>
    </source>
</evidence>
<dbReference type="InterPro" id="IPR006067">
    <property type="entry name" value="NO2/SO3_Rdtase_4Fe4S_dom"/>
</dbReference>
<dbReference type="InterPro" id="IPR006066">
    <property type="entry name" value="NO2/SO3_Rdtase_FeS/sirohaem_BS"/>
</dbReference>
<evidence type="ECO:0000256" key="14">
    <source>
        <dbReference type="ARBA" id="ARBA00023014"/>
    </source>
</evidence>
<evidence type="ECO:0000313" key="19">
    <source>
        <dbReference type="EMBL" id="GBF89283.1"/>
    </source>
</evidence>
<dbReference type="GO" id="GO:0000103">
    <property type="term" value="P:sulfate assimilation"/>
    <property type="evidence" value="ECO:0007669"/>
    <property type="project" value="TreeGrafter"/>
</dbReference>
<evidence type="ECO:0000256" key="9">
    <source>
        <dbReference type="ARBA" id="ARBA00022617"/>
    </source>
</evidence>
<reference evidence="19 20" key="1">
    <citation type="journal article" date="2018" name="Sci. Rep.">
        <title>Raphidocelis subcapitata (=Pseudokirchneriella subcapitata) provides an insight into genome evolution and environmental adaptations in the Sphaeropleales.</title>
        <authorList>
            <person name="Suzuki S."/>
            <person name="Yamaguchi H."/>
            <person name="Nakajima N."/>
            <person name="Kawachi M."/>
        </authorList>
    </citation>
    <scope>NUCLEOTIDE SEQUENCE [LARGE SCALE GENOMIC DNA]</scope>
    <source>
        <strain evidence="19 20">NIES-35</strain>
    </source>
</reference>
<dbReference type="InterPro" id="IPR045169">
    <property type="entry name" value="NO2/SO3_Rdtase_4Fe4S_prot"/>
</dbReference>
<keyword evidence="12" id="KW-0560">Oxidoreductase</keyword>
<comment type="function">
    <text evidence="3">DNA-binding protein that binds to both double-stranded and single-stranded DNA without significant sequence specificity to reversibly repress the transcriptional activity of chloroplast nucleoids by promoting DNA compaction and possibly regulate DNA replication.</text>
</comment>
<evidence type="ECO:0000256" key="2">
    <source>
        <dbReference type="ARBA" id="ARBA00001966"/>
    </source>
</evidence>
<evidence type="ECO:0000256" key="8">
    <source>
        <dbReference type="ARBA" id="ARBA00022485"/>
    </source>
</evidence>
<dbReference type="GO" id="GO:0042644">
    <property type="term" value="C:chloroplast nucleoid"/>
    <property type="evidence" value="ECO:0007669"/>
    <property type="project" value="UniProtKB-SubCell"/>
</dbReference>
<evidence type="ECO:0000313" key="20">
    <source>
        <dbReference type="Proteomes" id="UP000247498"/>
    </source>
</evidence>
<evidence type="ECO:0000256" key="6">
    <source>
        <dbReference type="ARBA" id="ARBA00010429"/>
    </source>
</evidence>
<dbReference type="Pfam" id="PF03460">
    <property type="entry name" value="NIR_SIR_ferr"/>
    <property type="match status" value="2"/>
</dbReference>
<dbReference type="InterPro" id="IPR011787">
    <property type="entry name" value="SiR_ferredoxin-dep"/>
</dbReference>
<dbReference type="FunFam" id="3.30.413.10:FF:000014">
    <property type="entry name" value="Sulfite reductase [ferredoxin], chloroplastic"/>
    <property type="match status" value="1"/>
</dbReference>
<comment type="subunit">
    <text evidence="15">Monomer. Interacts with ferredoxin.</text>
</comment>
<dbReference type="PANTHER" id="PTHR11493:SF47">
    <property type="entry name" value="SULFITE REDUCTASE [NADPH] SUBUNIT BETA"/>
    <property type="match status" value="1"/>
</dbReference>
<keyword evidence="8" id="KW-0004">4Fe-4S</keyword>
<dbReference type="AlphaFoldDB" id="A0A2V0NUQ9"/>
<dbReference type="FunFam" id="3.30.413.10:FF:000008">
    <property type="entry name" value="Sulfite reductase [ferredoxin], chloroplastic"/>
    <property type="match status" value="1"/>
</dbReference>
<dbReference type="PRINTS" id="PR00397">
    <property type="entry name" value="SIROHAEM"/>
</dbReference>
<dbReference type="GO" id="GO:0050311">
    <property type="term" value="F:sulfite reductase (ferredoxin) activity"/>
    <property type="evidence" value="ECO:0007669"/>
    <property type="project" value="UniProtKB-EC"/>
</dbReference>
<feature type="domain" description="Nitrite/sulphite reductase 4Fe-4S" evidence="17">
    <location>
        <begin position="206"/>
        <end position="382"/>
    </location>
</feature>
<keyword evidence="11" id="KW-0883">Thioether bond</keyword>
<dbReference type="Gene3D" id="3.90.480.10">
    <property type="entry name" value="Sulfite Reductase Hemoprotein,Domain 2"/>
    <property type="match status" value="1"/>
</dbReference>
<keyword evidence="13" id="KW-0408">Iron</keyword>
<dbReference type="InterPro" id="IPR036136">
    <property type="entry name" value="Nit/Sulf_reduc_fer-like_dom_sf"/>
</dbReference>